<comment type="function">
    <text evidence="1">Catalyzes the specific phosphorylation of the 3-hydroxyl group of shikimic acid using ATP as a cosubstrate.</text>
</comment>
<dbReference type="GO" id="GO:0004765">
    <property type="term" value="F:shikimate kinase activity"/>
    <property type="evidence" value="ECO:0007669"/>
    <property type="project" value="UniProtKB-EC"/>
</dbReference>
<dbReference type="PROSITE" id="PS01128">
    <property type="entry name" value="SHIKIMATE_KINASE"/>
    <property type="match status" value="1"/>
</dbReference>
<dbReference type="GO" id="GO:0009423">
    <property type="term" value="P:chorismate biosynthetic process"/>
    <property type="evidence" value="ECO:0007669"/>
    <property type="project" value="UniProtKB-UniPathway"/>
</dbReference>
<dbReference type="GeneID" id="19015298"/>
<dbReference type="KEGG" id="bpg:Bathy06g03180"/>
<dbReference type="UniPathway" id="UPA00053">
    <property type="reaction ID" value="UER00088"/>
</dbReference>
<comment type="catalytic activity">
    <reaction evidence="11">
        <text>shikimate + ATP = 3-phosphoshikimate + ADP + H(+)</text>
        <dbReference type="Rhea" id="RHEA:13121"/>
        <dbReference type="ChEBI" id="CHEBI:15378"/>
        <dbReference type="ChEBI" id="CHEBI:30616"/>
        <dbReference type="ChEBI" id="CHEBI:36208"/>
        <dbReference type="ChEBI" id="CHEBI:145989"/>
        <dbReference type="ChEBI" id="CHEBI:456216"/>
        <dbReference type="EC" id="2.7.1.71"/>
    </reaction>
</comment>
<keyword evidence="5" id="KW-0028">Amino-acid biosynthesis</keyword>
<evidence type="ECO:0000256" key="10">
    <source>
        <dbReference type="ARBA" id="ARBA00023141"/>
    </source>
</evidence>
<evidence type="ECO:0000256" key="1">
    <source>
        <dbReference type="ARBA" id="ARBA00002641"/>
    </source>
</evidence>
<dbReference type="InterPro" id="IPR027417">
    <property type="entry name" value="P-loop_NTPase"/>
</dbReference>
<dbReference type="InterPro" id="IPR031322">
    <property type="entry name" value="Shikimate/glucono_kinase"/>
</dbReference>
<dbReference type="GO" id="GO:0005524">
    <property type="term" value="F:ATP binding"/>
    <property type="evidence" value="ECO:0007669"/>
    <property type="project" value="UniProtKB-KW"/>
</dbReference>
<dbReference type="PRINTS" id="PR01100">
    <property type="entry name" value="SHIKIMTKNASE"/>
</dbReference>
<keyword evidence="6" id="KW-0808">Transferase</keyword>
<organism evidence="12 13">
    <name type="scientific">Bathycoccus prasinos</name>
    <dbReference type="NCBI Taxonomy" id="41875"/>
    <lineage>
        <taxon>Eukaryota</taxon>
        <taxon>Viridiplantae</taxon>
        <taxon>Chlorophyta</taxon>
        <taxon>Mamiellophyceae</taxon>
        <taxon>Mamiellales</taxon>
        <taxon>Bathycoccaceae</taxon>
        <taxon>Bathycoccus</taxon>
    </lineage>
</organism>
<proteinExistence type="inferred from homology"/>
<dbReference type="PANTHER" id="PTHR21087:SF16">
    <property type="entry name" value="SHIKIMATE KINASE 1, CHLOROPLASTIC"/>
    <property type="match status" value="1"/>
</dbReference>
<gene>
    <name evidence="12" type="ORF">Bathy06g03180</name>
</gene>
<evidence type="ECO:0000313" key="13">
    <source>
        <dbReference type="Proteomes" id="UP000198341"/>
    </source>
</evidence>
<evidence type="ECO:0000256" key="2">
    <source>
        <dbReference type="ARBA" id="ARBA00004842"/>
    </source>
</evidence>
<dbReference type="EMBL" id="FO082273">
    <property type="protein sequence ID" value="CCO17027.1"/>
    <property type="molecule type" value="Genomic_DNA"/>
</dbReference>
<dbReference type="GO" id="GO:0009073">
    <property type="term" value="P:aromatic amino acid family biosynthetic process"/>
    <property type="evidence" value="ECO:0007669"/>
    <property type="project" value="UniProtKB-KW"/>
</dbReference>
<dbReference type="OrthoDB" id="197068at2759"/>
<dbReference type="Pfam" id="PF01202">
    <property type="entry name" value="SKI"/>
    <property type="match status" value="1"/>
</dbReference>
<evidence type="ECO:0000256" key="3">
    <source>
        <dbReference type="ARBA" id="ARBA00006997"/>
    </source>
</evidence>
<dbReference type="STRING" id="41875.K8EFW5"/>
<dbReference type="Gene3D" id="3.40.50.300">
    <property type="entry name" value="P-loop containing nucleotide triphosphate hydrolases"/>
    <property type="match status" value="1"/>
</dbReference>
<evidence type="ECO:0000256" key="7">
    <source>
        <dbReference type="ARBA" id="ARBA00022741"/>
    </source>
</evidence>
<keyword evidence="13" id="KW-1185">Reference proteome</keyword>
<evidence type="ECO:0000256" key="5">
    <source>
        <dbReference type="ARBA" id="ARBA00022605"/>
    </source>
</evidence>
<evidence type="ECO:0000256" key="9">
    <source>
        <dbReference type="ARBA" id="ARBA00022840"/>
    </source>
</evidence>
<evidence type="ECO:0000313" key="12">
    <source>
        <dbReference type="EMBL" id="CCO17027.1"/>
    </source>
</evidence>
<dbReference type="GO" id="GO:0005829">
    <property type="term" value="C:cytosol"/>
    <property type="evidence" value="ECO:0007669"/>
    <property type="project" value="TreeGrafter"/>
</dbReference>
<keyword evidence="9" id="KW-0067">ATP-binding</keyword>
<reference evidence="12 13" key="1">
    <citation type="submission" date="2011-10" db="EMBL/GenBank/DDBJ databases">
        <authorList>
            <person name="Genoscope - CEA"/>
        </authorList>
    </citation>
    <scope>NUCLEOTIDE SEQUENCE [LARGE SCALE GENOMIC DNA]</scope>
    <source>
        <strain evidence="12 13">RCC 1105</strain>
    </source>
</reference>
<evidence type="ECO:0000256" key="11">
    <source>
        <dbReference type="ARBA" id="ARBA00048567"/>
    </source>
</evidence>
<accession>K8EFW5</accession>
<dbReference type="Proteomes" id="UP000198341">
    <property type="component" value="Chromosome 6"/>
</dbReference>
<dbReference type="PANTHER" id="PTHR21087">
    <property type="entry name" value="SHIKIMATE KINASE"/>
    <property type="match status" value="1"/>
</dbReference>
<dbReference type="EC" id="2.7.1.71" evidence="4"/>
<dbReference type="SUPFAM" id="SSF52540">
    <property type="entry name" value="P-loop containing nucleoside triphosphate hydrolases"/>
    <property type="match status" value="1"/>
</dbReference>
<keyword evidence="10" id="KW-0057">Aromatic amino acid biosynthesis</keyword>
<dbReference type="InterPro" id="IPR023000">
    <property type="entry name" value="Shikimate_kinase_CS"/>
</dbReference>
<name>K8EFW5_9CHLO</name>
<comment type="similarity">
    <text evidence="3">Belongs to the shikimate kinase family.</text>
</comment>
<dbReference type="CDD" id="cd00464">
    <property type="entry name" value="SK"/>
    <property type="match status" value="1"/>
</dbReference>
<dbReference type="InterPro" id="IPR000623">
    <property type="entry name" value="Shikimate_kinase/TSH1"/>
</dbReference>
<evidence type="ECO:0000256" key="4">
    <source>
        <dbReference type="ARBA" id="ARBA00012154"/>
    </source>
</evidence>
<protein>
    <recommendedName>
        <fullName evidence="4">shikimate kinase</fullName>
        <ecNumber evidence="4">2.7.1.71</ecNumber>
    </recommendedName>
</protein>
<keyword evidence="7" id="KW-0547">Nucleotide-binding</keyword>
<dbReference type="RefSeq" id="XP_007512427.1">
    <property type="nucleotide sequence ID" value="XM_007512365.1"/>
</dbReference>
<keyword evidence="8 12" id="KW-0418">Kinase</keyword>
<evidence type="ECO:0000256" key="6">
    <source>
        <dbReference type="ARBA" id="ARBA00022679"/>
    </source>
</evidence>
<dbReference type="AlphaFoldDB" id="K8EFW5"/>
<evidence type="ECO:0000256" key="8">
    <source>
        <dbReference type="ARBA" id="ARBA00022777"/>
    </source>
</evidence>
<sequence length="305" mass="33459">MTAGVSFCSSSSVLRTASSSQCTSSSSNSRSSRGCLFFRSSSSLSSSQSVVERDGSRRIGRGKKFVAFASSSSNDDNKTSESLQSSSVFLLGLMGTGKTTVGKKLADALGYGYFDTDQLIEQICKQKVHEIFEEDGEEGFRETESAILAEVASYKRVVVSTGGGIVTVRNNWMHLHNGVTVCLQGDHRTLARRVHKDGVGARPLLKECLSEEDEEAQITKIEEKIQSLWRDRGKMYAECDIAVSVNGEEDEAYGASVETIVERICKSIDKRLREDGKQEKLRKGPEVGDIEVKDLKTGERIDKID</sequence>
<dbReference type="GO" id="GO:0008652">
    <property type="term" value="P:amino acid biosynthetic process"/>
    <property type="evidence" value="ECO:0007669"/>
    <property type="project" value="UniProtKB-KW"/>
</dbReference>
<dbReference type="eggNOG" id="ENOG502QTKR">
    <property type="taxonomic scope" value="Eukaryota"/>
</dbReference>
<dbReference type="HAMAP" id="MF_00109">
    <property type="entry name" value="Shikimate_kinase"/>
    <property type="match status" value="1"/>
</dbReference>
<comment type="pathway">
    <text evidence="2">Metabolic intermediate biosynthesis; chorismate biosynthesis; chorismate from D-erythrose 4-phosphate and phosphoenolpyruvate: step 5/7.</text>
</comment>